<evidence type="ECO:0000313" key="5">
    <source>
        <dbReference type="EnsemblMetazoa" id="SMAR002028-PA"/>
    </source>
</evidence>
<dbReference type="InterPro" id="IPR007052">
    <property type="entry name" value="CS_dom"/>
</dbReference>
<dbReference type="InterPro" id="IPR019734">
    <property type="entry name" value="TPR_rpt"/>
</dbReference>
<dbReference type="PhylomeDB" id="T1IM34"/>
<dbReference type="eggNOG" id="KOG1309">
    <property type="taxonomic scope" value="Eukaryota"/>
</dbReference>
<dbReference type="EMBL" id="JH430957">
    <property type="status" value="NOT_ANNOTATED_CDS"/>
    <property type="molecule type" value="Genomic_DNA"/>
</dbReference>
<dbReference type="Pfam" id="PF05002">
    <property type="entry name" value="SGS"/>
    <property type="match status" value="1"/>
</dbReference>
<keyword evidence="2" id="KW-0802">TPR repeat</keyword>
<evidence type="ECO:0000259" key="3">
    <source>
        <dbReference type="PROSITE" id="PS51048"/>
    </source>
</evidence>
<dbReference type="Pfam" id="PF04969">
    <property type="entry name" value="CS"/>
    <property type="match status" value="1"/>
</dbReference>
<feature type="repeat" description="TPR" evidence="2">
    <location>
        <begin position="4"/>
        <end position="37"/>
    </location>
</feature>
<dbReference type="EnsemblMetazoa" id="SMAR002028-RA">
    <property type="protein sequence ID" value="SMAR002028-PA"/>
    <property type="gene ID" value="SMAR002028"/>
</dbReference>
<reference evidence="6" key="1">
    <citation type="submission" date="2011-05" db="EMBL/GenBank/DDBJ databases">
        <authorList>
            <person name="Richards S.R."/>
            <person name="Qu J."/>
            <person name="Jiang H."/>
            <person name="Jhangiani S.N."/>
            <person name="Agravi P."/>
            <person name="Goodspeed R."/>
            <person name="Gross S."/>
            <person name="Mandapat C."/>
            <person name="Jackson L."/>
            <person name="Mathew T."/>
            <person name="Pu L."/>
            <person name="Thornton R."/>
            <person name="Saada N."/>
            <person name="Wilczek-Boney K.B."/>
            <person name="Lee S."/>
            <person name="Kovar C."/>
            <person name="Wu Y."/>
            <person name="Scherer S.E."/>
            <person name="Worley K.C."/>
            <person name="Muzny D.M."/>
            <person name="Gibbs R."/>
        </authorList>
    </citation>
    <scope>NUCLEOTIDE SEQUENCE</scope>
    <source>
        <strain evidence="6">Brora</strain>
    </source>
</reference>
<organism evidence="5 6">
    <name type="scientific">Strigamia maritima</name>
    <name type="common">European centipede</name>
    <name type="synonym">Geophilus maritimus</name>
    <dbReference type="NCBI Taxonomy" id="126957"/>
    <lineage>
        <taxon>Eukaryota</taxon>
        <taxon>Metazoa</taxon>
        <taxon>Ecdysozoa</taxon>
        <taxon>Arthropoda</taxon>
        <taxon>Myriapoda</taxon>
        <taxon>Chilopoda</taxon>
        <taxon>Pleurostigmophora</taxon>
        <taxon>Geophilomorpha</taxon>
        <taxon>Linotaeniidae</taxon>
        <taxon>Strigamia</taxon>
    </lineage>
</organism>
<dbReference type="InterPro" id="IPR008978">
    <property type="entry name" value="HSP20-like_chaperone"/>
</dbReference>
<dbReference type="SUPFAM" id="SSF48452">
    <property type="entry name" value="TPR-like"/>
    <property type="match status" value="1"/>
</dbReference>
<dbReference type="PROSITE" id="PS50005">
    <property type="entry name" value="TPR"/>
    <property type="match status" value="1"/>
</dbReference>
<dbReference type="HOGENOM" id="CLU_039532_1_0_1"/>
<proteinExistence type="inferred from homology"/>
<dbReference type="OMA" id="NPDDMEW"/>
<evidence type="ECO:0008006" key="7">
    <source>
        <dbReference type="Google" id="ProtNLM"/>
    </source>
</evidence>
<accession>T1IM34</accession>
<dbReference type="Pfam" id="PF13181">
    <property type="entry name" value="TPR_8"/>
    <property type="match status" value="2"/>
</dbReference>
<dbReference type="InterPro" id="IPR044563">
    <property type="entry name" value="Sgt1-like"/>
</dbReference>
<sequence length="326" mass="37988">MTFSDEQYNKGNAAFVGENYALAINLYTKAIEIDPSRQNYYRNRANSYLKLEKYQEAKFDANKALNLGMMEPKLFLWKGISCYYLNEYEEAEKAFSEGKTFDNETKDTFDVWLDRCTVKIQEIKDREAEILLSKLIKVRHEWYQTEMNVIVNILVKNAKPDEVCVEISDKTLLCKVQGSDKRLEFELDVNLAHAINSQRSTWKIVPSKIEIQMKKLAAGQWKTLDEIRENIKTRCVVKKNWDKVVSEEIGEQDDNGDEMFERIFAQGSDEMKRAMNKSFVESGGTVLSTNWKDVRKKRVETLTPDGMEWKQWDGKLTETKALKGKF</sequence>
<evidence type="ECO:0000256" key="2">
    <source>
        <dbReference type="PROSITE-ProRule" id="PRU00339"/>
    </source>
</evidence>
<dbReference type="PANTHER" id="PTHR45862">
    <property type="entry name" value="PROTEIN SGT1 HOMOLOG"/>
    <property type="match status" value="1"/>
</dbReference>
<feature type="domain" description="CS" evidence="4">
    <location>
        <begin position="135"/>
        <end position="225"/>
    </location>
</feature>
<dbReference type="PROSITE" id="PS51048">
    <property type="entry name" value="SGS"/>
    <property type="match status" value="1"/>
</dbReference>
<dbReference type="GO" id="GO:0051087">
    <property type="term" value="F:protein-folding chaperone binding"/>
    <property type="evidence" value="ECO:0007669"/>
    <property type="project" value="InterPro"/>
</dbReference>
<dbReference type="SMART" id="SM00028">
    <property type="entry name" value="TPR"/>
    <property type="match status" value="3"/>
</dbReference>
<reference evidence="5" key="2">
    <citation type="submission" date="2015-02" db="UniProtKB">
        <authorList>
            <consortium name="EnsemblMetazoa"/>
        </authorList>
    </citation>
    <scope>IDENTIFICATION</scope>
</reference>
<dbReference type="Proteomes" id="UP000014500">
    <property type="component" value="Unassembled WGS sequence"/>
</dbReference>
<protein>
    <recommendedName>
        <fullName evidence="7">CS domain-containing protein</fullName>
    </recommendedName>
</protein>
<name>T1IM34_STRMM</name>
<comment type="similarity">
    <text evidence="1">Belongs to the SGT1 family.</text>
</comment>
<dbReference type="PROSITE" id="PS51203">
    <property type="entry name" value="CS"/>
    <property type="match status" value="1"/>
</dbReference>
<dbReference type="AlphaFoldDB" id="T1IM34"/>
<evidence type="ECO:0000313" key="6">
    <source>
        <dbReference type="Proteomes" id="UP000014500"/>
    </source>
</evidence>
<evidence type="ECO:0000256" key="1">
    <source>
        <dbReference type="ARBA" id="ARBA00008509"/>
    </source>
</evidence>
<feature type="domain" description="SGS" evidence="3">
    <location>
        <begin position="230"/>
        <end position="314"/>
    </location>
</feature>
<keyword evidence="6" id="KW-1185">Reference proteome</keyword>
<dbReference type="STRING" id="126957.T1IM34"/>
<dbReference type="InterPro" id="IPR011990">
    <property type="entry name" value="TPR-like_helical_dom_sf"/>
</dbReference>
<dbReference type="eggNOG" id="KOG0376">
    <property type="taxonomic scope" value="Eukaryota"/>
</dbReference>
<dbReference type="Gene3D" id="1.25.40.10">
    <property type="entry name" value="Tetratricopeptide repeat domain"/>
    <property type="match status" value="1"/>
</dbReference>
<dbReference type="InterPro" id="IPR007699">
    <property type="entry name" value="SGS_dom"/>
</dbReference>
<evidence type="ECO:0000259" key="4">
    <source>
        <dbReference type="PROSITE" id="PS51203"/>
    </source>
</evidence>
<dbReference type="SUPFAM" id="SSF49764">
    <property type="entry name" value="HSP20-like chaperones"/>
    <property type="match status" value="1"/>
</dbReference>
<dbReference type="Gene3D" id="2.60.40.790">
    <property type="match status" value="1"/>
</dbReference>